<evidence type="ECO:0000259" key="5">
    <source>
        <dbReference type="PROSITE" id="PS51194"/>
    </source>
</evidence>
<evidence type="ECO:0000259" key="4">
    <source>
        <dbReference type="PROSITE" id="PS51192"/>
    </source>
</evidence>
<dbReference type="InterPro" id="IPR014001">
    <property type="entry name" value="Helicase_ATP-bd"/>
</dbReference>
<dbReference type="Pfam" id="PF00270">
    <property type="entry name" value="DEAD"/>
    <property type="match status" value="1"/>
</dbReference>
<dbReference type="Pfam" id="PF22982">
    <property type="entry name" value="WHD_HRQ1"/>
    <property type="match status" value="1"/>
</dbReference>
<dbReference type="SMART" id="SM00487">
    <property type="entry name" value="DEXDc"/>
    <property type="match status" value="1"/>
</dbReference>
<dbReference type="Pfam" id="PF00271">
    <property type="entry name" value="Helicase_C"/>
    <property type="match status" value="1"/>
</dbReference>
<name>A0A834LF96_RHOSS</name>
<feature type="compositionally biased region" description="Basic and acidic residues" evidence="3">
    <location>
        <begin position="571"/>
        <end position="583"/>
    </location>
</feature>
<dbReference type="PANTHER" id="PTHR47957">
    <property type="entry name" value="ATP-DEPENDENT HELICASE HRQ1"/>
    <property type="match status" value="1"/>
</dbReference>
<dbReference type="OrthoDB" id="18781at2759"/>
<feature type="domain" description="Helicase C-terminal" evidence="5">
    <location>
        <begin position="828"/>
        <end position="979"/>
    </location>
</feature>
<keyword evidence="1" id="KW-0547">Nucleotide-binding</keyword>
<organism evidence="6 7">
    <name type="scientific">Rhododendron simsii</name>
    <name type="common">Sims's rhododendron</name>
    <dbReference type="NCBI Taxonomy" id="118357"/>
    <lineage>
        <taxon>Eukaryota</taxon>
        <taxon>Viridiplantae</taxon>
        <taxon>Streptophyta</taxon>
        <taxon>Embryophyta</taxon>
        <taxon>Tracheophyta</taxon>
        <taxon>Spermatophyta</taxon>
        <taxon>Magnoliopsida</taxon>
        <taxon>eudicotyledons</taxon>
        <taxon>Gunneridae</taxon>
        <taxon>Pentapetalae</taxon>
        <taxon>asterids</taxon>
        <taxon>Ericales</taxon>
        <taxon>Ericaceae</taxon>
        <taxon>Ericoideae</taxon>
        <taxon>Rhodoreae</taxon>
        <taxon>Rhododendron</taxon>
    </lineage>
</organism>
<dbReference type="FunFam" id="3.40.50.300:FF:001137">
    <property type="entry name" value="DEAD/DEAH box helicase"/>
    <property type="match status" value="1"/>
</dbReference>
<dbReference type="PROSITE" id="PS51194">
    <property type="entry name" value="HELICASE_CTER"/>
    <property type="match status" value="1"/>
</dbReference>
<dbReference type="Gene3D" id="3.40.50.300">
    <property type="entry name" value="P-loop containing nucleotide triphosphate hydrolases"/>
    <property type="match status" value="2"/>
</dbReference>
<dbReference type="PANTHER" id="PTHR47957:SF3">
    <property type="entry name" value="ATP-DEPENDENT HELICASE HRQ1"/>
    <property type="match status" value="1"/>
</dbReference>
<dbReference type="PROSITE" id="PS51192">
    <property type="entry name" value="HELICASE_ATP_BIND_1"/>
    <property type="match status" value="1"/>
</dbReference>
<evidence type="ECO:0000256" key="3">
    <source>
        <dbReference type="SAM" id="MobiDB-lite"/>
    </source>
</evidence>
<dbReference type="CDD" id="cd18797">
    <property type="entry name" value="SF2_C_Hrq"/>
    <property type="match status" value="1"/>
</dbReference>
<dbReference type="GO" id="GO:0006289">
    <property type="term" value="P:nucleotide-excision repair"/>
    <property type="evidence" value="ECO:0007669"/>
    <property type="project" value="TreeGrafter"/>
</dbReference>
<keyword evidence="7" id="KW-1185">Reference proteome</keyword>
<dbReference type="InterPro" id="IPR001650">
    <property type="entry name" value="Helicase_C-like"/>
</dbReference>
<dbReference type="GO" id="GO:0043138">
    <property type="term" value="F:3'-5' DNA helicase activity"/>
    <property type="evidence" value="ECO:0007669"/>
    <property type="project" value="TreeGrafter"/>
</dbReference>
<dbReference type="GO" id="GO:0005524">
    <property type="term" value="F:ATP binding"/>
    <property type="evidence" value="ECO:0007669"/>
    <property type="project" value="UniProtKB-KW"/>
</dbReference>
<proteinExistence type="predicted"/>
<dbReference type="GO" id="GO:0005634">
    <property type="term" value="C:nucleus"/>
    <property type="evidence" value="ECO:0007669"/>
    <property type="project" value="TreeGrafter"/>
</dbReference>
<dbReference type="InterPro" id="IPR018973">
    <property type="entry name" value="MZB"/>
</dbReference>
<protein>
    <submittedName>
        <fullName evidence="6">Uncharacterized protein</fullName>
    </submittedName>
</protein>
<reference evidence="6" key="1">
    <citation type="submission" date="2019-11" db="EMBL/GenBank/DDBJ databases">
        <authorList>
            <person name="Liu Y."/>
            <person name="Hou J."/>
            <person name="Li T.-Q."/>
            <person name="Guan C.-H."/>
            <person name="Wu X."/>
            <person name="Wu H.-Z."/>
            <person name="Ling F."/>
            <person name="Zhang R."/>
            <person name="Shi X.-G."/>
            <person name="Ren J.-P."/>
            <person name="Chen E.-F."/>
            <person name="Sun J.-M."/>
        </authorList>
    </citation>
    <scope>NUCLEOTIDE SEQUENCE</scope>
    <source>
        <strain evidence="6">Adult_tree_wgs_1</strain>
        <tissue evidence="6">Leaves</tissue>
    </source>
</reference>
<dbReference type="Pfam" id="PF09369">
    <property type="entry name" value="MZB"/>
    <property type="match status" value="1"/>
</dbReference>
<gene>
    <name evidence="6" type="ORF">RHSIM_Rhsim08G0141800</name>
</gene>
<evidence type="ECO:0000313" key="6">
    <source>
        <dbReference type="EMBL" id="KAF7134273.1"/>
    </source>
</evidence>
<dbReference type="GO" id="GO:0003676">
    <property type="term" value="F:nucleic acid binding"/>
    <property type="evidence" value="ECO:0007669"/>
    <property type="project" value="InterPro"/>
</dbReference>
<dbReference type="CDD" id="cd17923">
    <property type="entry name" value="DEXHc_Hrq1-like"/>
    <property type="match status" value="1"/>
</dbReference>
<dbReference type="InterPro" id="IPR011545">
    <property type="entry name" value="DEAD/DEAH_box_helicase_dom"/>
</dbReference>
<feature type="region of interest" description="Disordered" evidence="3">
    <location>
        <begin position="571"/>
        <end position="590"/>
    </location>
</feature>
<dbReference type="SMART" id="SM00490">
    <property type="entry name" value="HELICc"/>
    <property type="match status" value="1"/>
</dbReference>
<keyword evidence="2" id="KW-0067">ATP-binding</keyword>
<feature type="domain" description="Helicase ATP-binding" evidence="4">
    <location>
        <begin position="515"/>
        <end position="734"/>
    </location>
</feature>
<dbReference type="GO" id="GO:0036297">
    <property type="term" value="P:interstrand cross-link repair"/>
    <property type="evidence" value="ECO:0007669"/>
    <property type="project" value="TreeGrafter"/>
</dbReference>
<dbReference type="SUPFAM" id="SSF52540">
    <property type="entry name" value="P-loop containing nucleoside triphosphate hydrolases"/>
    <property type="match status" value="2"/>
</dbReference>
<evidence type="ECO:0000313" key="7">
    <source>
        <dbReference type="Proteomes" id="UP000626092"/>
    </source>
</evidence>
<dbReference type="InterPro" id="IPR055227">
    <property type="entry name" value="HRQ1_WHD"/>
</dbReference>
<dbReference type="Proteomes" id="UP000626092">
    <property type="component" value="Unassembled WGS sequence"/>
</dbReference>
<dbReference type="EMBL" id="WJXA01000008">
    <property type="protein sequence ID" value="KAF7134273.1"/>
    <property type="molecule type" value="Genomic_DNA"/>
</dbReference>
<evidence type="ECO:0000256" key="1">
    <source>
        <dbReference type="ARBA" id="ARBA00022741"/>
    </source>
</evidence>
<accession>A0A834LF96</accession>
<feature type="region of interest" description="Disordered" evidence="3">
    <location>
        <begin position="398"/>
        <end position="421"/>
    </location>
</feature>
<dbReference type="InterPro" id="IPR027417">
    <property type="entry name" value="P-loop_NTPase"/>
</dbReference>
<comment type="caution">
    <text evidence="6">The sequence shown here is derived from an EMBL/GenBank/DDBJ whole genome shotgun (WGS) entry which is preliminary data.</text>
</comment>
<sequence>METAKAVAMGEREREIQVRSLSGESTIVSISPYNSVRDLKLLLRQTFPPASSSPYFHLFLKGVKLGLQSKISCHSIESGEFMVLVPYMKKDQQQTQLYNKASTNLKGKNEFSTSKASGSVRSDMMQDLSFQRNIPREESLCNVLSNSIHSADRNEMSEGSYINTSSEPKVKKRFHSHRQEGHIDDLVISILASSENSQLDQHNCKRFMQVLESVNCLSNPHSGDCVVKAAHLQGNGKNPSENENDLCLCPSWLKRMMKGFYFLNIYSAYLHMRQEKVTLTCLKESLDQLDKLGLEVGIADLEILSNLCPKVVRFVYDKAGDDVLDALVILNLPVEQRHRVEVQKCLPMAKFVKAMQKREGSFKTVLCNAVKLYMRKKGDEMVQFLSLEDLLMFVTGGGTGESASETKRPRRSKSIASSSRSFEARCHVGNKPVATGGNGRTSQKGHWISWTGFFFSLSLLSFSFTLSGLVMVHIEEISARVANLVEIPEELSENMKSALRCIGINRLYSHQAESVRASLAGKNVVVATMTSSGKSLCYNLPVLEVLFQNLAHPLASMDVPSGRRSFHQARRMAETAHQEHHGAADSSLPAKADSSEKSMALAQDQLRSLLAMAKGFDSSLSIGIYDGDTSQTDRIWLRENARLLITNPDMLHMSILPFHGLFRRILSNLRFVVIDEAHAYKGAFGCHTAQILRRLRRLCSHVFGSDPSFVFCTATSGNPREHAMELANLPTMELIQNDGSPSGQKLFVLWNPPLNPDTVSSCFYKACLLGVDAGALQVLKTTSSRDTKVSLDKNMGHTRSRDTKVSLDKNMGHTHSSSILEVSCLFAEIVQHGLRCIAFCKSRKLCELVLCYTREILQETAPHLVSSICAYRAGYIAQDRRTIERDFFSGKLYGVAATNALEFGIDVGHIDVTLHLGFPGSIASLWQQAGRSGRREKASLAIYVAFEGPLDQYFMKFPQKLFRSPIECCHIDAHNQQVLEQHLVCAAAELPLSLLHDGNYFGPRAGDAMMALKSKGYLTTDPSRDPSARIWSYIGHEKMPSRSVSIRAIETEKYKVIDKKKNELLEEIEESRAFFQVYDGGVYMHQGKTYLVKELDISTKIALCQVADLNYYTKSRDYTDVHVIGGETAYTARISNMQISKTTAQTDTCKVTTTWFGFYRVRKGSNEIFDTVDLLLPKYSYESQAAWIRVPQSIKAAVEIKDFRSGLHAAGHALLNVVPLYIICHSSDLASECVNPHDTRYVPERILLYDQRPGGTGISAQVQPLFTELLTAALELLTSCCCSGDTGCPNCIQSLACHEYNEVLDKDAAVIIIKGVLETEKSYFNGFS</sequence>
<evidence type="ECO:0000256" key="2">
    <source>
        <dbReference type="ARBA" id="ARBA00022840"/>
    </source>
</evidence>